<feature type="signal peptide" evidence="1">
    <location>
        <begin position="1"/>
        <end position="24"/>
    </location>
</feature>
<evidence type="ECO:0000256" key="1">
    <source>
        <dbReference type="SAM" id="SignalP"/>
    </source>
</evidence>
<evidence type="ECO:0000313" key="4">
    <source>
        <dbReference type="Proteomes" id="UP001054889"/>
    </source>
</evidence>
<dbReference type="Proteomes" id="UP001054889">
    <property type="component" value="Unassembled WGS sequence"/>
</dbReference>
<dbReference type="InterPro" id="IPR014044">
    <property type="entry name" value="CAP_dom"/>
</dbReference>
<name>A0AAV5EQC2_ELECO</name>
<comment type="caution">
    <text evidence="3">The sequence shown here is derived from an EMBL/GenBank/DDBJ whole genome shotgun (WGS) entry which is preliminary data.</text>
</comment>
<protein>
    <recommendedName>
        <fullName evidence="2">SCP domain-containing protein</fullName>
    </recommendedName>
</protein>
<dbReference type="InterPro" id="IPR035940">
    <property type="entry name" value="CAP_sf"/>
</dbReference>
<dbReference type="Pfam" id="PF00188">
    <property type="entry name" value="CAP"/>
    <property type="match status" value="1"/>
</dbReference>
<keyword evidence="4" id="KW-1185">Reference proteome</keyword>
<accession>A0AAV5EQC2</accession>
<dbReference type="SUPFAM" id="SSF55797">
    <property type="entry name" value="PR-1-like"/>
    <property type="match status" value="1"/>
</dbReference>
<gene>
    <name evidence="3" type="primary">gb12173</name>
    <name evidence="3" type="ORF">PR202_gb12173</name>
</gene>
<dbReference type="AlphaFoldDB" id="A0AAV5EQC2"/>
<feature type="chain" id="PRO_5043405676" description="SCP domain-containing protein" evidence="1">
    <location>
        <begin position="25"/>
        <end position="114"/>
    </location>
</feature>
<feature type="domain" description="SCP" evidence="2">
    <location>
        <begin position="26"/>
        <end position="113"/>
    </location>
</feature>
<organism evidence="3 4">
    <name type="scientific">Eleusine coracana subsp. coracana</name>
    <dbReference type="NCBI Taxonomy" id="191504"/>
    <lineage>
        <taxon>Eukaryota</taxon>
        <taxon>Viridiplantae</taxon>
        <taxon>Streptophyta</taxon>
        <taxon>Embryophyta</taxon>
        <taxon>Tracheophyta</taxon>
        <taxon>Spermatophyta</taxon>
        <taxon>Magnoliopsida</taxon>
        <taxon>Liliopsida</taxon>
        <taxon>Poales</taxon>
        <taxon>Poaceae</taxon>
        <taxon>PACMAD clade</taxon>
        <taxon>Chloridoideae</taxon>
        <taxon>Cynodonteae</taxon>
        <taxon>Eleusininae</taxon>
        <taxon>Eleusine</taxon>
    </lineage>
</organism>
<evidence type="ECO:0000259" key="2">
    <source>
        <dbReference type="SMART" id="SM00198"/>
    </source>
</evidence>
<dbReference type="SMART" id="SM00198">
    <property type="entry name" value="SCP"/>
    <property type="match status" value="1"/>
</dbReference>
<keyword evidence="1" id="KW-0732">Signal</keyword>
<reference evidence="3" key="2">
    <citation type="submission" date="2021-12" db="EMBL/GenBank/DDBJ databases">
        <title>Resequencing data analysis of finger millet.</title>
        <authorList>
            <person name="Hatakeyama M."/>
            <person name="Aluri S."/>
            <person name="Balachadran M.T."/>
            <person name="Sivarajan S.R."/>
            <person name="Poveda L."/>
            <person name="Shimizu-Inatsugi R."/>
            <person name="Schlapbach R."/>
            <person name="Sreeman S.M."/>
            <person name="Shimizu K.K."/>
        </authorList>
    </citation>
    <scope>NUCLEOTIDE SEQUENCE</scope>
</reference>
<evidence type="ECO:0000313" key="3">
    <source>
        <dbReference type="EMBL" id="GJN24435.1"/>
    </source>
</evidence>
<reference evidence="3" key="1">
    <citation type="journal article" date="2018" name="DNA Res.">
        <title>Multiple hybrid de novo genome assembly of finger millet, an orphan allotetraploid crop.</title>
        <authorList>
            <person name="Hatakeyama M."/>
            <person name="Aluri S."/>
            <person name="Balachadran M.T."/>
            <person name="Sivarajan S.R."/>
            <person name="Patrignani A."/>
            <person name="Gruter S."/>
            <person name="Poveda L."/>
            <person name="Shimizu-Inatsugi R."/>
            <person name="Baeten J."/>
            <person name="Francoijs K.J."/>
            <person name="Nataraja K.N."/>
            <person name="Reddy Y.A.N."/>
            <person name="Phadnis S."/>
            <person name="Ravikumar R.L."/>
            <person name="Schlapbach R."/>
            <person name="Sreeman S.M."/>
            <person name="Shimizu K.K."/>
        </authorList>
    </citation>
    <scope>NUCLEOTIDE SEQUENCE</scope>
</reference>
<sequence>MLIVEASVHILALVSSVHVAPCAAQNSPEDFVNLHNPAREEVGLDLVTWDDTVAAYAENYAAQRQGDCARVHSGGPYGENIAAGPAGADLSASVAVDITKPCFVDVFQIISRFK</sequence>
<dbReference type="Gene3D" id="3.40.33.10">
    <property type="entry name" value="CAP"/>
    <property type="match status" value="1"/>
</dbReference>
<dbReference type="EMBL" id="BQKI01000077">
    <property type="protein sequence ID" value="GJN24435.1"/>
    <property type="molecule type" value="Genomic_DNA"/>
</dbReference>
<proteinExistence type="predicted"/>